<keyword evidence="4" id="KW-0067">ATP-binding</keyword>
<dbReference type="InterPro" id="IPR011545">
    <property type="entry name" value="DEAD/DEAH_box_helicase_dom"/>
</dbReference>
<dbReference type="InterPro" id="IPR050474">
    <property type="entry name" value="Hel308_SKI2-like"/>
</dbReference>
<keyword evidence="2" id="KW-0378">Hydrolase</keyword>
<keyword evidence="1" id="KW-0547">Nucleotide-binding</keyword>
<dbReference type="GO" id="GO:0043138">
    <property type="term" value="F:3'-5' DNA helicase activity"/>
    <property type="evidence" value="ECO:0007669"/>
    <property type="project" value="UniProtKB-EC"/>
</dbReference>
<dbReference type="GO" id="GO:0016787">
    <property type="term" value="F:hydrolase activity"/>
    <property type="evidence" value="ECO:0007669"/>
    <property type="project" value="UniProtKB-KW"/>
</dbReference>
<reference evidence="8 9" key="1">
    <citation type="journal article" date="2018" name="PLoS Pathog.">
        <title>Evolution of structural diversity of trichothecenes, a family of toxins produced by plant pathogenic and entomopathogenic fungi.</title>
        <authorList>
            <person name="Proctor R.H."/>
            <person name="McCormick S.P."/>
            <person name="Kim H.S."/>
            <person name="Cardoza R.E."/>
            <person name="Stanley A.M."/>
            <person name="Lindo L."/>
            <person name="Kelly A."/>
            <person name="Brown D.W."/>
            <person name="Lee T."/>
            <person name="Vaughan M.M."/>
            <person name="Alexander N.J."/>
            <person name="Busman M."/>
            <person name="Gutierrez S."/>
        </authorList>
    </citation>
    <scope>NUCLEOTIDE SEQUENCE [LARGE SCALE GENOMIC DNA]</scope>
    <source>
        <strain evidence="8 9">NRRL 20695</strain>
    </source>
</reference>
<dbReference type="OrthoDB" id="2320933at2759"/>
<gene>
    <name evidence="8" type="ORF">FLONG3_267</name>
</gene>
<evidence type="ECO:0000259" key="7">
    <source>
        <dbReference type="PROSITE" id="PS51192"/>
    </source>
</evidence>
<dbReference type="EMBL" id="PXOG01000008">
    <property type="protein sequence ID" value="RGP81535.1"/>
    <property type="molecule type" value="Genomic_DNA"/>
</dbReference>
<evidence type="ECO:0000256" key="5">
    <source>
        <dbReference type="ARBA" id="ARBA00048988"/>
    </source>
</evidence>
<dbReference type="Pfam" id="PF00270">
    <property type="entry name" value="DEAD"/>
    <property type="match status" value="1"/>
</dbReference>
<dbReference type="AlphaFoldDB" id="A0A395TB83"/>
<dbReference type="SMART" id="SM00487">
    <property type="entry name" value="DEXDc"/>
    <property type="match status" value="1"/>
</dbReference>
<evidence type="ECO:0000256" key="3">
    <source>
        <dbReference type="ARBA" id="ARBA00022806"/>
    </source>
</evidence>
<accession>A0A395TB83</accession>
<dbReference type="InterPro" id="IPR014001">
    <property type="entry name" value="Helicase_ATP-bd"/>
</dbReference>
<dbReference type="InterPro" id="IPR027417">
    <property type="entry name" value="P-loop_NTPase"/>
</dbReference>
<dbReference type="InterPro" id="IPR048960">
    <property type="entry name" value="POLQ-like_helical"/>
</dbReference>
<dbReference type="Pfam" id="PF25453">
    <property type="entry name" value="DUF7898"/>
    <property type="match status" value="1"/>
</dbReference>
<dbReference type="Gene3D" id="3.40.50.300">
    <property type="entry name" value="P-loop containing nucleotide triphosphate hydrolases"/>
    <property type="match status" value="2"/>
</dbReference>
<dbReference type="GO" id="GO:0005524">
    <property type="term" value="F:ATP binding"/>
    <property type="evidence" value="ECO:0007669"/>
    <property type="project" value="UniProtKB-KW"/>
</dbReference>
<sequence>MKSMRGLMHTTSVQTTHENKTTFAGHKRSLSITGEEHRTIPPASRTTVQFQRAVSLPSAPPRISASRIVRLDERVGPSEYSQRVAIAATPTSSRDPELELSHPAYELPQQLVDNFASLGIKQIYPWQKSCLKGPGLLSGEKNLVYCAPTGGGKSLVADGETKIIILRARLTPPVLMLKRILQEKGTKALLVLPYVALVQEKVRWLRSVVQGLRFTPDTIVDDEKRIWRRRADENTVRVVGFFGGGKVRATWADFDIGVCTLEKANALVNTAIDDCSISKLRAVVLDELHMVDDDHRGYLLELMATKLLSLEQPVQIIGMSATLPNMDMMAKWLNGHCYETRYRPVPIEEHLVYDGNIYPAGSTSSLIKTAAQLNSRTTQTQAQTRPIRRIEPSSHKELRDPVLNAVVTLACETAIAGFGALVFAGSRGMCESDARWISRAMPAPHELRIDVVDRRMDLLGELRSLNTGVDPVLEETVLYGVAFHLQAGLTTEERDLIAAAYDAGTLLVCVATPARRVILHNCRMGRDFVGPSMLRQMRGRAGRQGKVPIGETYLCCRENDLEQVVDLMNAELPPVASCLSTENRRIQRALLEVFVKKCITSSLEEIESMGFITRDSFSMFTATQLGRAIVASAIDPDDGVFVHDELSRALQAFVMDGEMHVLYTFTPVQESGVMVNWQVFRNEMEGLDDSGLRVLRLLGIKPTTILKLAQGATLRETTQEEKQIARVHRRFYLALQLRDLCNEMPIHIVARKYDVPRGMVQNLSQTCQGFAAGMIKFCEQMSWGVMAAALDHFSDRLVAGARADLLALARIPFIKSRTARVFWENGFRTVATIANADPAELLPVLMQAQPNKLRLKGKENEKYEEKLLVKAKVISDAASRIWKVQMQAEIEEE</sequence>
<dbReference type="InterPro" id="IPR057220">
    <property type="entry name" value="DUF7898"/>
</dbReference>
<dbReference type="CDD" id="cd18026">
    <property type="entry name" value="DEXHc_POLQ-like"/>
    <property type="match status" value="1"/>
</dbReference>
<protein>
    <submittedName>
        <fullName evidence="8">DNA polymerase theta subunit</fullName>
    </submittedName>
</protein>
<keyword evidence="3" id="KW-0347">Helicase</keyword>
<evidence type="ECO:0000313" key="9">
    <source>
        <dbReference type="Proteomes" id="UP000266234"/>
    </source>
</evidence>
<feature type="domain" description="Helicase ATP-binding" evidence="7">
    <location>
        <begin position="134"/>
        <end position="341"/>
    </location>
</feature>
<evidence type="ECO:0000313" key="8">
    <source>
        <dbReference type="EMBL" id="RGP81535.1"/>
    </source>
</evidence>
<dbReference type="PANTHER" id="PTHR47961">
    <property type="entry name" value="DNA POLYMERASE THETA, PUTATIVE (AFU_ORTHOLOGUE AFUA_1G05260)-RELATED"/>
    <property type="match status" value="1"/>
</dbReference>
<dbReference type="SUPFAM" id="SSF52540">
    <property type="entry name" value="P-loop containing nucleoside triphosphate hydrolases"/>
    <property type="match status" value="1"/>
</dbReference>
<dbReference type="GO" id="GO:0003676">
    <property type="term" value="F:nucleic acid binding"/>
    <property type="evidence" value="ECO:0007669"/>
    <property type="project" value="InterPro"/>
</dbReference>
<name>A0A395TB83_9HYPO</name>
<proteinExistence type="predicted"/>
<comment type="caution">
    <text evidence="8">The sequence shown here is derived from an EMBL/GenBank/DDBJ whole genome shotgun (WGS) entry which is preliminary data.</text>
</comment>
<dbReference type="FunFam" id="1.10.3380.20:FF:000005">
    <property type="entry name" value="DNA-directed DNA polymerase theta, putative"/>
    <property type="match status" value="1"/>
</dbReference>
<dbReference type="Gene3D" id="1.10.3380.20">
    <property type="match status" value="1"/>
</dbReference>
<evidence type="ECO:0000256" key="4">
    <source>
        <dbReference type="ARBA" id="ARBA00022840"/>
    </source>
</evidence>
<keyword evidence="9" id="KW-1185">Reference proteome</keyword>
<comment type="catalytic activity">
    <reaction evidence="5">
        <text>ATP + H2O = ADP + phosphate + H(+)</text>
        <dbReference type="Rhea" id="RHEA:13065"/>
        <dbReference type="ChEBI" id="CHEBI:15377"/>
        <dbReference type="ChEBI" id="CHEBI:15378"/>
        <dbReference type="ChEBI" id="CHEBI:30616"/>
        <dbReference type="ChEBI" id="CHEBI:43474"/>
        <dbReference type="ChEBI" id="CHEBI:456216"/>
        <dbReference type="EC" id="5.6.2.4"/>
    </reaction>
</comment>
<evidence type="ECO:0000256" key="6">
    <source>
        <dbReference type="SAM" id="MobiDB-lite"/>
    </source>
</evidence>
<organism evidence="8 9">
    <name type="scientific">Fusarium longipes</name>
    <dbReference type="NCBI Taxonomy" id="694270"/>
    <lineage>
        <taxon>Eukaryota</taxon>
        <taxon>Fungi</taxon>
        <taxon>Dikarya</taxon>
        <taxon>Ascomycota</taxon>
        <taxon>Pezizomycotina</taxon>
        <taxon>Sordariomycetes</taxon>
        <taxon>Hypocreomycetidae</taxon>
        <taxon>Hypocreales</taxon>
        <taxon>Nectriaceae</taxon>
        <taxon>Fusarium</taxon>
    </lineage>
</organism>
<dbReference type="STRING" id="694270.A0A395TB83"/>
<evidence type="ECO:0000256" key="2">
    <source>
        <dbReference type="ARBA" id="ARBA00022801"/>
    </source>
</evidence>
<dbReference type="SUPFAM" id="SSF158702">
    <property type="entry name" value="Sec63 N-terminal domain-like"/>
    <property type="match status" value="1"/>
</dbReference>
<dbReference type="InterPro" id="IPR046931">
    <property type="entry name" value="HTH_61"/>
</dbReference>
<dbReference type="PROSITE" id="PS51192">
    <property type="entry name" value="HELICASE_ATP_BIND_1"/>
    <property type="match status" value="1"/>
</dbReference>
<dbReference type="PANTHER" id="PTHR47961:SF6">
    <property type="entry name" value="DNA-DIRECTED DNA POLYMERASE"/>
    <property type="match status" value="1"/>
</dbReference>
<feature type="region of interest" description="Disordered" evidence="6">
    <location>
        <begin position="1"/>
        <end position="25"/>
    </location>
</feature>
<dbReference type="Pfam" id="PF21099">
    <property type="entry name" value="POLQ_helical"/>
    <property type="match status" value="1"/>
</dbReference>
<evidence type="ECO:0000256" key="1">
    <source>
        <dbReference type="ARBA" id="ARBA00022741"/>
    </source>
</evidence>
<dbReference type="Proteomes" id="UP000266234">
    <property type="component" value="Unassembled WGS sequence"/>
</dbReference>
<dbReference type="Pfam" id="PF20470">
    <property type="entry name" value="HTH_61"/>
    <property type="match status" value="1"/>
</dbReference>